<dbReference type="AlphaFoldDB" id="A0A6M5Z7B7"/>
<name>A0A6M5Z7B7_9BACT</name>
<organism evidence="2 3">
    <name type="scientific">Frigoriglobus tundricola</name>
    <dbReference type="NCBI Taxonomy" id="2774151"/>
    <lineage>
        <taxon>Bacteria</taxon>
        <taxon>Pseudomonadati</taxon>
        <taxon>Planctomycetota</taxon>
        <taxon>Planctomycetia</taxon>
        <taxon>Gemmatales</taxon>
        <taxon>Gemmataceae</taxon>
        <taxon>Frigoriglobus</taxon>
    </lineage>
</organism>
<proteinExistence type="predicted"/>
<accession>A0A6M5Z7B7</accession>
<evidence type="ECO:0000313" key="2">
    <source>
        <dbReference type="EMBL" id="QJX01274.1"/>
    </source>
</evidence>
<protein>
    <submittedName>
        <fullName evidence="2">Uncharacterized protein</fullName>
    </submittedName>
</protein>
<feature type="region of interest" description="Disordered" evidence="1">
    <location>
        <begin position="57"/>
        <end position="79"/>
    </location>
</feature>
<reference evidence="3" key="1">
    <citation type="submission" date="2020-05" db="EMBL/GenBank/DDBJ databases">
        <title>Frigoriglobus tundricola gen. nov., sp. nov., a psychrotolerant cellulolytic planctomycete of the family Gemmataceae with two divergent copies of 16S rRNA gene.</title>
        <authorList>
            <person name="Kulichevskaya I.S."/>
            <person name="Ivanova A.A."/>
            <person name="Naumoff D.G."/>
            <person name="Beletsky A.V."/>
            <person name="Rijpstra W.I.C."/>
            <person name="Sinninghe Damste J.S."/>
            <person name="Mardanov A.V."/>
            <person name="Ravin N.V."/>
            <person name="Dedysh S.N."/>
        </authorList>
    </citation>
    <scope>NUCLEOTIDE SEQUENCE [LARGE SCALE GENOMIC DNA]</scope>
    <source>
        <strain evidence="3">PL17</strain>
    </source>
</reference>
<evidence type="ECO:0000313" key="3">
    <source>
        <dbReference type="Proteomes" id="UP000503447"/>
    </source>
</evidence>
<keyword evidence="3" id="KW-1185">Reference proteome</keyword>
<gene>
    <name evidence="2" type="ORF">FTUN_8916</name>
</gene>
<dbReference type="Proteomes" id="UP000503447">
    <property type="component" value="Chromosome"/>
</dbReference>
<feature type="region of interest" description="Disordered" evidence="1">
    <location>
        <begin position="21"/>
        <end position="40"/>
    </location>
</feature>
<evidence type="ECO:0000256" key="1">
    <source>
        <dbReference type="SAM" id="MobiDB-lite"/>
    </source>
</evidence>
<dbReference type="EMBL" id="CP053452">
    <property type="protein sequence ID" value="QJX01274.1"/>
    <property type="molecule type" value="Genomic_DNA"/>
</dbReference>
<sequence>MTLRVALDAAAEQVLVAAGHSPITGAGTGPESGRTAAGPAGGAEYLRHRRAVFAARDTETTAGPSSAPCCARRSPTFAT</sequence>
<dbReference type="KEGG" id="ftj:FTUN_8916"/>